<evidence type="ECO:0000313" key="3">
    <source>
        <dbReference type="Proteomes" id="UP001341840"/>
    </source>
</evidence>
<dbReference type="Proteomes" id="UP001341840">
    <property type="component" value="Unassembled WGS sequence"/>
</dbReference>
<dbReference type="Gene3D" id="3.70.10.10">
    <property type="match status" value="1"/>
</dbReference>
<accession>A0ABU6UA41</accession>
<dbReference type="Pfam" id="PF02747">
    <property type="entry name" value="PCNA_C"/>
    <property type="match status" value="1"/>
</dbReference>
<dbReference type="InterPro" id="IPR000730">
    <property type="entry name" value="Pr_cel_nuc_antig"/>
</dbReference>
<protein>
    <recommendedName>
        <fullName evidence="1">Proliferating cell nuclear antigen PCNA C-terminal domain-containing protein</fullName>
    </recommendedName>
</protein>
<dbReference type="SUPFAM" id="SSF55979">
    <property type="entry name" value="DNA clamp"/>
    <property type="match status" value="1"/>
</dbReference>
<comment type="caution">
    <text evidence="2">The sequence shown here is derived from an EMBL/GenBank/DDBJ whole genome shotgun (WGS) entry which is preliminary data.</text>
</comment>
<feature type="domain" description="Proliferating cell nuclear antigen PCNA C-terminal" evidence="1">
    <location>
        <begin position="10"/>
        <end position="111"/>
    </location>
</feature>
<organism evidence="2 3">
    <name type="scientific">Stylosanthes scabra</name>
    <dbReference type="NCBI Taxonomy" id="79078"/>
    <lineage>
        <taxon>Eukaryota</taxon>
        <taxon>Viridiplantae</taxon>
        <taxon>Streptophyta</taxon>
        <taxon>Embryophyta</taxon>
        <taxon>Tracheophyta</taxon>
        <taxon>Spermatophyta</taxon>
        <taxon>Magnoliopsida</taxon>
        <taxon>eudicotyledons</taxon>
        <taxon>Gunneridae</taxon>
        <taxon>Pentapetalae</taxon>
        <taxon>rosids</taxon>
        <taxon>fabids</taxon>
        <taxon>Fabales</taxon>
        <taxon>Fabaceae</taxon>
        <taxon>Papilionoideae</taxon>
        <taxon>50 kb inversion clade</taxon>
        <taxon>dalbergioids sensu lato</taxon>
        <taxon>Dalbergieae</taxon>
        <taxon>Pterocarpus clade</taxon>
        <taxon>Stylosanthes</taxon>
    </lineage>
</organism>
<dbReference type="EMBL" id="JASCZI010120903">
    <property type="protein sequence ID" value="MED6157310.1"/>
    <property type="molecule type" value="Genomic_DNA"/>
</dbReference>
<dbReference type="PANTHER" id="PTHR11352:SF0">
    <property type="entry name" value="PROLIFERATING CELL NUCLEAR ANTIGEN"/>
    <property type="match status" value="1"/>
</dbReference>
<evidence type="ECO:0000313" key="2">
    <source>
        <dbReference type="EMBL" id="MED6157310.1"/>
    </source>
</evidence>
<reference evidence="2 3" key="1">
    <citation type="journal article" date="2023" name="Plants (Basel)">
        <title>Bridging the Gap: Combining Genomics and Transcriptomics Approaches to Understand Stylosanthes scabra, an Orphan Legume from the Brazilian Caatinga.</title>
        <authorList>
            <person name="Ferreira-Neto J.R.C."/>
            <person name="da Silva M.D."/>
            <person name="Binneck E."/>
            <person name="de Melo N.F."/>
            <person name="da Silva R.H."/>
            <person name="de Melo A.L.T.M."/>
            <person name="Pandolfi V."/>
            <person name="Bustamante F.O."/>
            <person name="Brasileiro-Vidal A.C."/>
            <person name="Benko-Iseppon A.M."/>
        </authorList>
    </citation>
    <scope>NUCLEOTIDE SEQUENCE [LARGE SCALE GENOMIC DNA]</scope>
    <source>
        <tissue evidence="2">Leaves</tissue>
    </source>
</reference>
<evidence type="ECO:0000259" key="1">
    <source>
        <dbReference type="Pfam" id="PF02747"/>
    </source>
</evidence>
<gene>
    <name evidence="2" type="ORF">PIB30_022132</name>
</gene>
<sequence>MNIASEHFQILEVEYNATVKMPSAEFARICGELSIFCNNVVISVTKEEVKFSTESHPWNYCIHSLPKESTAILMPMPKLELEPVSLTFAMRYMNSFTKATLLSNQVTIGLLNNG</sequence>
<dbReference type="InterPro" id="IPR022649">
    <property type="entry name" value="Pr_cel_nuc_antig_C"/>
</dbReference>
<dbReference type="InterPro" id="IPR046938">
    <property type="entry name" value="DNA_clamp_sf"/>
</dbReference>
<keyword evidence="3" id="KW-1185">Reference proteome</keyword>
<name>A0ABU6UA41_9FABA</name>
<proteinExistence type="predicted"/>
<dbReference type="PANTHER" id="PTHR11352">
    <property type="entry name" value="PROLIFERATING CELL NUCLEAR ANTIGEN"/>
    <property type="match status" value="1"/>
</dbReference>